<protein>
    <submittedName>
        <fullName evidence="2">Helix-turn-helix transcriptional regulator</fullName>
    </submittedName>
</protein>
<dbReference type="InterPro" id="IPR001387">
    <property type="entry name" value="Cro/C1-type_HTH"/>
</dbReference>
<comment type="caution">
    <text evidence="2">The sequence shown here is derived from an EMBL/GenBank/DDBJ whole genome shotgun (WGS) entry which is preliminary data.</text>
</comment>
<gene>
    <name evidence="2" type="ORF">H3V53_35500</name>
</gene>
<keyword evidence="3" id="KW-1185">Reference proteome</keyword>
<reference evidence="2 3" key="1">
    <citation type="journal article" date="2022" name="Arch. Microbiol.">
        <title>Paraburkholderia bengalensis sp. nov. isolated from roots of Oryza sativa, IR64.</title>
        <authorList>
            <person name="Nag P."/>
            <person name="Mondal N."/>
            <person name="Sarkar J."/>
            <person name="Das S."/>
        </authorList>
    </citation>
    <scope>NUCLEOTIDE SEQUENCE [LARGE SCALE GENOMIC DNA]</scope>
    <source>
        <strain evidence="2 3">IR64_4_BI</strain>
    </source>
</reference>
<organism evidence="2 3">
    <name type="scientific">Paraburkholderia bengalensis</name>
    <dbReference type="NCBI Taxonomy" id="2747562"/>
    <lineage>
        <taxon>Bacteria</taxon>
        <taxon>Pseudomonadati</taxon>
        <taxon>Pseudomonadota</taxon>
        <taxon>Betaproteobacteria</taxon>
        <taxon>Burkholderiales</taxon>
        <taxon>Burkholderiaceae</taxon>
        <taxon>Paraburkholderia</taxon>
    </lineage>
</organism>
<evidence type="ECO:0000313" key="2">
    <source>
        <dbReference type="EMBL" id="MEI6002242.1"/>
    </source>
</evidence>
<dbReference type="Proteomes" id="UP001386437">
    <property type="component" value="Unassembled WGS sequence"/>
</dbReference>
<dbReference type="Gene3D" id="1.10.260.40">
    <property type="entry name" value="lambda repressor-like DNA-binding domains"/>
    <property type="match status" value="1"/>
</dbReference>
<dbReference type="InterPro" id="IPR010982">
    <property type="entry name" value="Lambda_DNA-bd_dom_sf"/>
</dbReference>
<dbReference type="Pfam" id="PF01381">
    <property type="entry name" value="HTH_3"/>
    <property type="match status" value="1"/>
</dbReference>
<sequence length="87" mass="9699">MKILVSTPVQMSEILLSARKAKGFTQAEVARRMGIKQPRLSLLETTATATITLQQMLALFAIYELELCVQSRDISEADSLSTTQPEW</sequence>
<evidence type="ECO:0000259" key="1">
    <source>
        <dbReference type="PROSITE" id="PS50943"/>
    </source>
</evidence>
<dbReference type="EMBL" id="JACFYJ010000102">
    <property type="protein sequence ID" value="MEI6002242.1"/>
    <property type="molecule type" value="Genomic_DNA"/>
</dbReference>
<dbReference type="PROSITE" id="PS50943">
    <property type="entry name" value="HTH_CROC1"/>
    <property type="match status" value="1"/>
</dbReference>
<feature type="domain" description="HTH cro/C1-type" evidence="1">
    <location>
        <begin position="15"/>
        <end position="70"/>
    </location>
</feature>
<dbReference type="SMART" id="SM00530">
    <property type="entry name" value="HTH_XRE"/>
    <property type="match status" value="1"/>
</dbReference>
<accession>A0ABU8J399</accession>
<dbReference type="SUPFAM" id="SSF47413">
    <property type="entry name" value="lambda repressor-like DNA-binding domains"/>
    <property type="match status" value="1"/>
</dbReference>
<evidence type="ECO:0000313" key="3">
    <source>
        <dbReference type="Proteomes" id="UP001386437"/>
    </source>
</evidence>
<proteinExistence type="predicted"/>
<dbReference type="CDD" id="cd00093">
    <property type="entry name" value="HTH_XRE"/>
    <property type="match status" value="1"/>
</dbReference>
<name>A0ABU8J399_9BURK</name>
<dbReference type="RefSeq" id="WP_336601883.1">
    <property type="nucleotide sequence ID" value="NZ_JACFYJ010000102.1"/>
</dbReference>